<name>A0ACC2T148_9FUNG</name>
<protein>
    <submittedName>
        <fullName evidence="1">Uncharacterized protein</fullName>
    </submittedName>
</protein>
<proteinExistence type="predicted"/>
<evidence type="ECO:0000313" key="2">
    <source>
        <dbReference type="Proteomes" id="UP001165960"/>
    </source>
</evidence>
<reference evidence="1" key="1">
    <citation type="submission" date="2022-04" db="EMBL/GenBank/DDBJ databases">
        <title>Genome of the entomopathogenic fungus Entomophthora muscae.</title>
        <authorList>
            <person name="Elya C."/>
            <person name="Lovett B.R."/>
            <person name="Lee E."/>
            <person name="Macias A.M."/>
            <person name="Hajek A.E."/>
            <person name="De Bivort B.L."/>
            <person name="Kasson M.T."/>
            <person name="De Fine Licht H.H."/>
            <person name="Stajich J.E."/>
        </authorList>
    </citation>
    <scope>NUCLEOTIDE SEQUENCE</scope>
    <source>
        <strain evidence="1">Berkeley</strain>
    </source>
</reference>
<comment type="caution">
    <text evidence="1">The sequence shown here is derived from an EMBL/GenBank/DDBJ whole genome shotgun (WGS) entry which is preliminary data.</text>
</comment>
<accession>A0ACC2T148</accession>
<dbReference type="Proteomes" id="UP001165960">
    <property type="component" value="Unassembled WGS sequence"/>
</dbReference>
<dbReference type="EMBL" id="QTSX02003742">
    <property type="protein sequence ID" value="KAJ9068379.1"/>
    <property type="molecule type" value="Genomic_DNA"/>
</dbReference>
<gene>
    <name evidence="1" type="ORF">DSO57_1029265</name>
</gene>
<organism evidence="1 2">
    <name type="scientific">Entomophthora muscae</name>
    <dbReference type="NCBI Taxonomy" id="34485"/>
    <lineage>
        <taxon>Eukaryota</taxon>
        <taxon>Fungi</taxon>
        <taxon>Fungi incertae sedis</taxon>
        <taxon>Zoopagomycota</taxon>
        <taxon>Entomophthoromycotina</taxon>
        <taxon>Entomophthoromycetes</taxon>
        <taxon>Entomophthorales</taxon>
        <taxon>Entomophthoraceae</taxon>
        <taxon>Entomophthora</taxon>
    </lineage>
</organism>
<evidence type="ECO:0000313" key="1">
    <source>
        <dbReference type="EMBL" id="KAJ9068379.1"/>
    </source>
</evidence>
<keyword evidence="2" id="KW-1185">Reference proteome</keyword>
<sequence>MAEDSKLRLLVIGTGPSTTKWIPHQPKPSSGLAPTTSNKTRLSGTPKSPTPSPKGWISSSESFTSPKFSLSACSTPTTKTPATRPSLYASPAT</sequence>